<accession>A0A1H8DKH8</accession>
<reference evidence="2" key="1">
    <citation type="submission" date="2016-10" db="EMBL/GenBank/DDBJ databases">
        <authorList>
            <person name="Varghese N."/>
            <person name="Submissions S."/>
        </authorList>
    </citation>
    <scope>NUCLEOTIDE SEQUENCE [LARGE SCALE GENOMIC DNA]</scope>
    <source>
        <strain evidence="2">Gh-48</strain>
    </source>
</reference>
<keyword evidence="2" id="KW-1185">Reference proteome</keyword>
<dbReference type="AlphaFoldDB" id="A0A1H8DKH8"/>
<sequence>MYANYAFVFLITRCAFAGLRQILGYAENAEKIYKEEIELVIADANKGFENELETISYIFNQVKLPISYLKIDY</sequence>
<evidence type="ECO:0000313" key="1">
    <source>
        <dbReference type="EMBL" id="SEN07048.1"/>
    </source>
</evidence>
<dbReference type="STRING" id="551995.SAMN05192574_102359"/>
<dbReference type="OrthoDB" id="9781481at2"/>
<protein>
    <submittedName>
        <fullName evidence="1">Uncharacterized protein</fullName>
    </submittedName>
</protein>
<gene>
    <name evidence="1" type="ORF">SAMN05192574_102359</name>
</gene>
<dbReference type="EMBL" id="FOCL01000002">
    <property type="protein sequence ID" value="SEN07048.1"/>
    <property type="molecule type" value="Genomic_DNA"/>
</dbReference>
<organism evidence="1 2">
    <name type="scientific">Mucilaginibacter gossypiicola</name>
    <dbReference type="NCBI Taxonomy" id="551995"/>
    <lineage>
        <taxon>Bacteria</taxon>
        <taxon>Pseudomonadati</taxon>
        <taxon>Bacteroidota</taxon>
        <taxon>Sphingobacteriia</taxon>
        <taxon>Sphingobacteriales</taxon>
        <taxon>Sphingobacteriaceae</taxon>
        <taxon>Mucilaginibacter</taxon>
    </lineage>
</organism>
<name>A0A1H8DKH8_9SPHI</name>
<dbReference type="Proteomes" id="UP000198942">
    <property type="component" value="Unassembled WGS sequence"/>
</dbReference>
<evidence type="ECO:0000313" key="2">
    <source>
        <dbReference type="Proteomes" id="UP000198942"/>
    </source>
</evidence>
<proteinExistence type="predicted"/>